<dbReference type="EMBL" id="CP096659">
    <property type="protein sequence ID" value="UPV73463.1"/>
    <property type="molecule type" value="Genomic_DNA"/>
</dbReference>
<dbReference type="CDD" id="cd02000">
    <property type="entry name" value="TPP_E1_PDC_ADC_BCADC"/>
    <property type="match status" value="1"/>
</dbReference>
<dbReference type="GO" id="GO:0009083">
    <property type="term" value="P:branched-chain amino acid catabolic process"/>
    <property type="evidence" value="ECO:0007669"/>
    <property type="project" value="TreeGrafter"/>
</dbReference>
<sequence>MDDMAIQAPDVTRVVDLDGTVDEGTDPDLSESAVIDLYRLQVLARTFDEKAVRLHRQGRIGTYAPLQGQEAAQVGAAYALAEADYCFPTYRDHAMYLTRGLDLEDVLVYLLGEGNYVDREDPATLRTFPPTIPIATQLPHAVGTGMAADYRGDDCATLVSFGDGATSEGDFHEGMNFAGVFDAPTVFFCQNNQWAISVPRERQTASATIAQKAQAYGFEGVRVDGNDVLAVYAAVEDALDAAKAGEGPRLIEAVTYRQGAHTTTDDPSKYRDDEEVEEWRRKDPVERTREYLADAHDWSATDEEELREWADRRVAEAVSNVEDRTGLDADAIFEHVYAETPAKLRRQREQVVNDPEVER</sequence>
<evidence type="ECO:0000313" key="3">
    <source>
        <dbReference type="EMBL" id="UPV73463.1"/>
    </source>
</evidence>
<gene>
    <name evidence="3" type="primary">pdhA</name>
    <name evidence="3" type="ORF">M0R89_13025</name>
</gene>
<evidence type="ECO:0000256" key="1">
    <source>
        <dbReference type="ARBA" id="ARBA00023002"/>
    </source>
</evidence>
<dbReference type="NCBIfam" id="TIGR03181">
    <property type="entry name" value="PDH_E1_alph_x"/>
    <property type="match status" value="1"/>
</dbReference>
<dbReference type="PANTHER" id="PTHR43380:SF1">
    <property type="entry name" value="2-OXOISOVALERATE DEHYDROGENASE SUBUNIT ALPHA, MITOCHONDRIAL"/>
    <property type="match status" value="1"/>
</dbReference>
<dbReference type="Proteomes" id="UP000830729">
    <property type="component" value="Chromosome"/>
</dbReference>
<dbReference type="InterPro" id="IPR050771">
    <property type="entry name" value="Alpha-ketoacid_DH_E1_comp"/>
</dbReference>
<dbReference type="AlphaFoldDB" id="A0A8U0HRT4"/>
<dbReference type="InterPro" id="IPR001017">
    <property type="entry name" value="DH_E1"/>
</dbReference>
<dbReference type="InterPro" id="IPR029061">
    <property type="entry name" value="THDP-binding"/>
</dbReference>
<accession>A0A8U0HRT4</accession>
<dbReference type="PANTHER" id="PTHR43380">
    <property type="entry name" value="2-OXOISOVALERATE DEHYDROGENASE SUBUNIT ALPHA, MITOCHONDRIAL"/>
    <property type="match status" value="1"/>
</dbReference>
<keyword evidence="4" id="KW-1185">Reference proteome</keyword>
<evidence type="ECO:0000313" key="4">
    <source>
        <dbReference type="Proteomes" id="UP000830729"/>
    </source>
</evidence>
<reference evidence="3 4" key="1">
    <citation type="submission" date="2022-04" db="EMBL/GenBank/DDBJ databases">
        <title>Diverse halophilic archaea isolated from saline environments.</title>
        <authorList>
            <person name="Cui H.-L."/>
        </authorList>
    </citation>
    <scope>NUCLEOTIDE SEQUENCE [LARGE SCALE GENOMIC DNA]</scope>
    <source>
        <strain evidence="3 4">XZYJT49</strain>
    </source>
</reference>
<dbReference type="GO" id="GO:0016624">
    <property type="term" value="F:oxidoreductase activity, acting on the aldehyde or oxo group of donors, disulfide as acceptor"/>
    <property type="evidence" value="ECO:0007669"/>
    <property type="project" value="InterPro"/>
</dbReference>
<dbReference type="GO" id="GO:0044272">
    <property type="term" value="P:sulfur compound biosynthetic process"/>
    <property type="evidence" value="ECO:0007669"/>
    <property type="project" value="UniProtKB-ARBA"/>
</dbReference>
<dbReference type="SUPFAM" id="SSF52518">
    <property type="entry name" value="Thiamin diphosphate-binding fold (THDP-binding)"/>
    <property type="match status" value="1"/>
</dbReference>
<organism evidence="3 4">
    <name type="scientific">Halorussus limi</name>
    <dbReference type="NCBI Taxonomy" id="2938695"/>
    <lineage>
        <taxon>Archaea</taxon>
        <taxon>Methanobacteriati</taxon>
        <taxon>Methanobacteriota</taxon>
        <taxon>Stenosarchaea group</taxon>
        <taxon>Halobacteria</taxon>
        <taxon>Halobacteriales</taxon>
        <taxon>Haladaptataceae</taxon>
        <taxon>Halorussus</taxon>
    </lineage>
</organism>
<proteinExistence type="predicted"/>
<keyword evidence="1" id="KW-0560">Oxidoreductase</keyword>
<dbReference type="Pfam" id="PF00676">
    <property type="entry name" value="E1_dh"/>
    <property type="match status" value="1"/>
</dbReference>
<keyword evidence="3" id="KW-0670">Pyruvate</keyword>
<dbReference type="KEGG" id="halx:M0R89_13025"/>
<dbReference type="InterPro" id="IPR017596">
    <property type="entry name" value="PdhA/BkdA"/>
</dbReference>
<dbReference type="Gene3D" id="3.40.50.970">
    <property type="match status" value="1"/>
</dbReference>
<evidence type="ECO:0000259" key="2">
    <source>
        <dbReference type="Pfam" id="PF00676"/>
    </source>
</evidence>
<protein>
    <submittedName>
        <fullName evidence="3">Pyruvate dehydrogenase (Acetyl-transferring) E1 component subunit alpha</fullName>
    </submittedName>
</protein>
<feature type="domain" description="Dehydrogenase E1 component" evidence="2">
    <location>
        <begin position="38"/>
        <end position="324"/>
    </location>
</feature>
<name>A0A8U0HRT4_9EURY</name>